<accession>A0A8J5WHW0</accession>
<evidence type="ECO:0000313" key="2">
    <source>
        <dbReference type="Proteomes" id="UP000729402"/>
    </source>
</evidence>
<name>A0A8J5WHW0_ZIZPA</name>
<gene>
    <name evidence="1" type="ORF">GUJ93_ZPchr0010g7459</name>
</gene>
<keyword evidence="2" id="KW-1185">Reference proteome</keyword>
<proteinExistence type="predicted"/>
<protein>
    <submittedName>
        <fullName evidence="1">Uncharacterized protein</fullName>
    </submittedName>
</protein>
<comment type="caution">
    <text evidence="1">The sequence shown here is derived from an EMBL/GenBank/DDBJ whole genome shotgun (WGS) entry which is preliminary data.</text>
</comment>
<reference evidence="1" key="2">
    <citation type="submission" date="2021-02" db="EMBL/GenBank/DDBJ databases">
        <authorList>
            <person name="Kimball J.A."/>
            <person name="Haas M.W."/>
            <person name="Macchietto M."/>
            <person name="Kono T."/>
            <person name="Duquette J."/>
            <person name="Shao M."/>
        </authorList>
    </citation>
    <scope>NUCLEOTIDE SEQUENCE</scope>
    <source>
        <tissue evidence="1">Fresh leaf tissue</tissue>
    </source>
</reference>
<dbReference type="EMBL" id="JAAALK010000082">
    <property type="protein sequence ID" value="KAG8088539.1"/>
    <property type="molecule type" value="Genomic_DNA"/>
</dbReference>
<dbReference type="Proteomes" id="UP000729402">
    <property type="component" value="Unassembled WGS sequence"/>
</dbReference>
<evidence type="ECO:0000313" key="1">
    <source>
        <dbReference type="EMBL" id="KAG8088539.1"/>
    </source>
</evidence>
<reference evidence="1" key="1">
    <citation type="journal article" date="2021" name="bioRxiv">
        <title>Whole Genome Assembly and Annotation of Northern Wild Rice, Zizania palustris L., Supports a Whole Genome Duplication in the Zizania Genus.</title>
        <authorList>
            <person name="Haas M."/>
            <person name="Kono T."/>
            <person name="Macchietto M."/>
            <person name="Millas R."/>
            <person name="McGilp L."/>
            <person name="Shao M."/>
            <person name="Duquette J."/>
            <person name="Hirsch C.N."/>
            <person name="Kimball J."/>
        </authorList>
    </citation>
    <scope>NUCLEOTIDE SEQUENCE</scope>
    <source>
        <tissue evidence="1">Fresh leaf tissue</tissue>
    </source>
</reference>
<sequence>MFGPMDVEYLADAFATDKPTSALLAIVTKATSVEVTADAAIVGSGTSATSVAITTIQLEAAARTTAIAVDEPR</sequence>
<organism evidence="1 2">
    <name type="scientific">Zizania palustris</name>
    <name type="common">Northern wild rice</name>
    <dbReference type="NCBI Taxonomy" id="103762"/>
    <lineage>
        <taxon>Eukaryota</taxon>
        <taxon>Viridiplantae</taxon>
        <taxon>Streptophyta</taxon>
        <taxon>Embryophyta</taxon>
        <taxon>Tracheophyta</taxon>
        <taxon>Spermatophyta</taxon>
        <taxon>Magnoliopsida</taxon>
        <taxon>Liliopsida</taxon>
        <taxon>Poales</taxon>
        <taxon>Poaceae</taxon>
        <taxon>BOP clade</taxon>
        <taxon>Oryzoideae</taxon>
        <taxon>Oryzeae</taxon>
        <taxon>Zizaniinae</taxon>
        <taxon>Zizania</taxon>
    </lineage>
</organism>
<dbReference type="AlphaFoldDB" id="A0A8J5WHW0"/>